<dbReference type="Pfam" id="PF01421">
    <property type="entry name" value="Reprolysin"/>
    <property type="match status" value="1"/>
</dbReference>
<keyword evidence="2 8" id="KW-0812">Transmembrane</keyword>
<dbReference type="PANTHER" id="PTHR11905">
    <property type="entry name" value="ADAM A DISINTEGRIN AND METALLOPROTEASE DOMAIN"/>
    <property type="match status" value="1"/>
</dbReference>
<dbReference type="SMART" id="SM00608">
    <property type="entry name" value="ACR"/>
    <property type="match status" value="1"/>
</dbReference>
<feature type="transmembrane region" description="Helical" evidence="8">
    <location>
        <begin position="735"/>
        <end position="760"/>
    </location>
</feature>
<dbReference type="Pfam" id="PF01562">
    <property type="entry name" value="Pep_M12B_propep"/>
    <property type="match status" value="1"/>
</dbReference>
<feature type="disulfide bond" evidence="7">
    <location>
        <begin position="697"/>
        <end position="706"/>
    </location>
</feature>
<dbReference type="InterPro" id="IPR000742">
    <property type="entry name" value="EGF"/>
</dbReference>
<dbReference type="PANTHER" id="PTHR11905:SF140">
    <property type="entry name" value="A DISINTEGRIN AND METALLOPEPTIDASE DOMAIN 6-RELATED"/>
    <property type="match status" value="1"/>
</dbReference>
<evidence type="ECO:0000256" key="6">
    <source>
        <dbReference type="PROSITE-ProRule" id="PRU00068"/>
    </source>
</evidence>
<evidence type="ECO:0000259" key="10">
    <source>
        <dbReference type="PROSITE" id="PS50214"/>
    </source>
</evidence>
<feature type="non-terminal residue" evidence="12">
    <location>
        <position position="1"/>
    </location>
</feature>
<dbReference type="PROSITE" id="PS50215">
    <property type="entry name" value="ADAM_MEPRO"/>
    <property type="match status" value="1"/>
</dbReference>
<dbReference type="PROSITE" id="PS00427">
    <property type="entry name" value="DISINTEGRIN_1"/>
    <property type="match status" value="1"/>
</dbReference>
<comment type="subcellular location">
    <subcellularLocation>
        <location evidence="1">Membrane</location>
        <topology evidence="1">Single-pass type I membrane protein</topology>
    </subcellularLocation>
</comment>
<evidence type="ECO:0000256" key="8">
    <source>
        <dbReference type="SAM" id="Phobius"/>
    </source>
</evidence>
<dbReference type="SMART" id="SM00050">
    <property type="entry name" value="DISIN"/>
    <property type="match status" value="1"/>
</dbReference>
<dbReference type="Proteomes" id="UP000475037">
    <property type="component" value="Unassembled WGS sequence"/>
</dbReference>
<dbReference type="InterPro" id="IPR034027">
    <property type="entry name" value="Reprolysin_adamalysin"/>
</dbReference>
<feature type="domain" description="Disintegrin" evidence="10">
    <location>
        <begin position="448"/>
        <end position="534"/>
    </location>
</feature>
<evidence type="ECO:0000259" key="11">
    <source>
        <dbReference type="PROSITE" id="PS50215"/>
    </source>
</evidence>
<sequence length="773" mass="87119">RWPPGLGPWLPNSSLCSVRGSRPAVAEHPPFIHSPWQMSLSRGMRLAEGQVTLRAPLLLFALWAVLDPVQGSQGRPSWRYISSEVVIPKKELHHGKGLQMPRWLSYSLSFGGKRHIIHMRRKKLFWSRHLLMMTQDDQGALQMEYPFIPPDCYYLGYLEEIPLSMVTMDTCYGGLEGIMKLDDSAYEIRPLSDSQRFEHVVSQIVADTNATGPTYKLGYKEDRDPLFSQANVTAVPRIASKLYSSHQGILKGLTLSSKTMYTVFNNVSKCAQFLIRLVSLTDSMLQSIDIRHYISSMVIYNQADPVVLDSFHVPGSPIHNYFERHLFEVFKPHTALLMNRNAPHELQFQPVLYGICRESSLISLASLGRHFLLLSVLVTQKIALSIGIYYDHSLCVCQRRSTCIMNRYPVMTDSFSNCSFVHIQHVVVNNAECMFVRDMFYFNKSLTHDRCGNYEVEPGEECDCGSFKQCYNNPCCTSDCILTPGSKCDTGRCCTNCTYSIAGTLCRPIQNICDLPEYCHGMSLACPDDFYMQDGTPCTEEGYCYHGNCTDRTMHCQEIFGKNAVNGEDVCYTINQKGSRYGHCRRSPGEFKSKPCSHTDIQCGRLQCSNVTHLPQLQEHVGFHQSEISGFWCFGLDSHRSTGTTDVGHVRTGTPCAPGKFCQDTYCNGSMAQLNYDCIPEKCSHRGMCNNNRNCHCHIGWDPPRCIKRGAGGSIDSGPPPRRMRSVRQSHESVVYLRVICGRMYALITAFLFGIATNIITVKTVKVNKKTVG</sequence>
<name>A0A6G1A8X2_CROCR</name>
<feature type="non-terminal residue" evidence="12">
    <location>
        <position position="773"/>
    </location>
</feature>
<dbReference type="CDD" id="cd04269">
    <property type="entry name" value="ZnMc_adamalysin_II_like"/>
    <property type="match status" value="1"/>
</dbReference>
<keyword evidence="3 8" id="KW-1133">Transmembrane helix</keyword>
<protein>
    <submittedName>
        <fullName evidence="12">ADA21 protein</fullName>
    </submittedName>
</protein>
<evidence type="ECO:0000256" key="5">
    <source>
        <dbReference type="ARBA" id="ARBA00023157"/>
    </source>
</evidence>
<dbReference type="InterPro" id="IPR024079">
    <property type="entry name" value="MetalloPept_cat_dom_sf"/>
</dbReference>
<dbReference type="PROSITE" id="PS50214">
    <property type="entry name" value="DISINTEGRIN_2"/>
    <property type="match status" value="1"/>
</dbReference>
<dbReference type="PROSITE" id="PS50026">
    <property type="entry name" value="EGF_3"/>
    <property type="match status" value="1"/>
</dbReference>
<dbReference type="AlphaFoldDB" id="A0A6G1A8X2"/>
<organism evidence="12 13">
    <name type="scientific">Crocuta crocuta</name>
    <name type="common">Spotted hyena</name>
    <dbReference type="NCBI Taxonomy" id="9678"/>
    <lineage>
        <taxon>Eukaryota</taxon>
        <taxon>Metazoa</taxon>
        <taxon>Chordata</taxon>
        <taxon>Craniata</taxon>
        <taxon>Vertebrata</taxon>
        <taxon>Euteleostomi</taxon>
        <taxon>Mammalia</taxon>
        <taxon>Eutheria</taxon>
        <taxon>Laurasiatheria</taxon>
        <taxon>Carnivora</taxon>
        <taxon>Feliformia</taxon>
        <taxon>Hyaenidae</taxon>
        <taxon>Crocuta</taxon>
    </lineage>
</organism>
<dbReference type="GO" id="GO:0004222">
    <property type="term" value="F:metalloendopeptidase activity"/>
    <property type="evidence" value="ECO:0007669"/>
    <property type="project" value="InterPro"/>
</dbReference>
<keyword evidence="4 8" id="KW-0472">Membrane</keyword>
<evidence type="ECO:0000256" key="2">
    <source>
        <dbReference type="ARBA" id="ARBA00022692"/>
    </source>
</evidence>
<keyword evidence="7" id="KW-0245">EGF-like domain</keyword>
<keyword evidence="5 7" id="KW-1015">Disulfide bond</keyword>
<dbReference type="SUPFAM" id="SSF57552">
    <property type="entry name" value="Blood coagulation inhibitor (disintegrin)"/>
    <property type="match status" value="1"/>
</dbReference>
<dbReference type="Gene3D" id="4.10.70.10">
    <property type="entry name" value="Disintegrin domain"/>
    <property type="match status" value="1"/>
</dbReference>
<dbReference type="GO" id="GO:1990913">
    <property type="term" value="C:sperm head plasma membrane"/>
    <property type="evidence" value="ECO:0007669"/>
    <property type="project" value="TreeGrafter"/>
</dbReference>
<dbReference type="GO" id="GO:0008584">
    <property type="term" value="P:male gonad development"/>
    <property type="evidence" value="ECO:0007669"/>
    <property type="project" value="TreeGrafter"/>
</dbReference>
<gene>
    <name evidence="12" type="primary">Adam21_0</name>
    <name evidence="12" type="ORF">FOF47_R23037</name>
</gene>
<dbReference type="FunFam" id="4.10.70.10:FF:000001">
    <property type="entry name" value="Disintegrin and metalloproteinase domain-containing protein 22"/>
    <property type="match status" value="1"/>
</dbReference>
<dbReference type="GO" id="GO:0009897">
    <property type="term" value="C:external side of plasma membrane"/>
    <property type="evidence" value="ECO:0007669"/>
    <property type="project" value="TreeGrafter"/>
</dbReference>
<feature type="domain" description="Peptidase M12B" evidence="11">
    <location>
        <begin position="248"/>
        <end position="439"/>
    </location>
</feature>
<feature type="domain" description="EGF-like" evidence="9">
    <location>
        <begin position="674"/>
        <end position="707"/>
    </location>
</feature>
<comment type="caution">
    <text evidence="7">Lacks conserved residue(s) required for the propagation of feature annotation.</text>
</comment>
<dbReference type="Gene3D" id="3.40.390.10">
    <property type="entry name" value="Collagenase (Catalytic Domain)"/>
    <property type="match status" value="1"/>
</dbReference>
<proteinExistence type="predicted"/>
<dbReference type="SUPFAM" id="SSF55486">
    <property type="entry name" value="Metalloproteases ('zincins'), catalytic domain"/>
    <property type="match status" value="1"/>
</dbReference>
<feature type="disulfide bond" evidence="6">
    <location>
        <begin position="506"/>
        <end position="526"/>
    </location>
</feature>
<dbReference type="InterPro" id="IPR002870">
    <property type="entry name" value="Peptidase_M12B_N"/>
</dbReference>
<dbReference type="InterPro" id="IPR001762">
    <property type="entry name" value="Disintegrin_dom"/>
</dbReference>
<dbReference type="EMBL" id="VOAJ01006388">
    <property type="protein sequence ID" value="KAF0872027.1"/>
    <property type="molecule type" value="Genomic_DNA"/>
</dbReference>
<evidence type="ECO:0000256" key="1">
    <source>
        <dbReference type="ARBA" id="ARBA00004479"/>
    </source>
</evidence>
<dbReference type="InterPro" id="IPR018358">
    <property type="entry name" value="Disintegrin_CS"/>
</dbReference>
<dbReference type="PROSITE" id="PS01186">
    <property type="entry name" value="EGF_2"/>
    <property type="match status" value="1"/>
</dbReference>
<dbReference type="InterPro" id="IPR036436">
    <property type="entry name" value="Disintegrin_dom_sf"/>
</dbReference>
<evidence type="ECO:0000313" key="13">
    <source>
        <dbReference type="Proteomes" id="UP000475037"/>
    </source>
</evidence>
<evidence type="ECO:0000259" key="9">
    <source>
        <dbReference type="PROSITE" id="PS50026"/>
    </source>
</evidence>
<dbReference type="InterPro" id="IPR001590">
    <property type="entry name" value="Peptidase_M12B"/>
</dbReference>
<accession>A0A6G1A8X2</accession>
<evidence type="ECO:0000256" key="7">
    <source>
        <dbReference type="PROSITE-ProRule" id="PRU00076"/>
    </source>
</evidence>
<keyword evidence="13" id="KW-1185">Reference proteome</keyword>
<evidence type="ECO:0000313" key="12">
    <source>
        <dbReference type="EMBL" id="KAF0872027.1"/>
    </source>
</evidence>
<dbReference type="Pfam" id="PF00200">
    <property type="entry name" value="Disintegrin"/>
    <property type="match status" value="1"/>
</dbReference>
<dbReference type="InterPro" id="IPR006586">
    <property type="entry name" value="ADAM_Cys-rich"/>
</dbReference>
<evidence type="ECO:0000256" key="3">
    <source>
        <dbReference type="ARBA" id="ARBA00022989"/>
    </source>
</evidence>
<reference evidence="12 13" key="1">
    <citation type="submission" date="2019-11" db="EMBL/GenBank/DDBJ databases">
        <authorList>
            <person name="Yang C."/>
            <person name="Li F."/>
        </authorList>
    </citation>
    <scope>NUCLEOTIDE SEQUENCE [LARGE SCALE GENOMIC DNA]</scope>
    <source>
        <strain evidence="12">KB4526</strain>
        <tissue evidence="12">Muscle</tissue>
    </source>
</reference>
<dbReference type="GO" id="GO:0006508">
    <property type="term" value="P:proteolysis"/>
    <property type="evidence" value="ECO:0007669"/>
    <property type="project" value="InterPro"/>
</dbReference>
<comment type="caution">
    <text evidence="12">The sequence shown here is derived from an EMBL/GenBank/DDBJ whole genome shotgun (WGS) entry which is preliminary data.</text>
</comment>
<evidence type="ECO:0000256" key="4">
    <source>
        <dbReference type="ARBA" id="ARBA00023136"/>
    </source>
</evidence>
<dbReference type="Pfam" id="PF08516">
    <property type="entry name" value="ADAM_CR"/>
    <property type="match status" value="1"/>
</dbReference>